<protein>
    <submittedName>
        <fullName evidence="1">Uncharacterized protein</fullName>
    </submittedName>
</protein>
<sequence>MDKIDILRKVVTTANEERKKKWIETQKERKIQAVAFVEFLGELQIPSEQIIQIVDKVTDLLEVSIDNVVFEALIDESEQIMQVLDEEEDGQPLS</sequence>
<name>A0A510JF17_9FUSO</name>
<dbReference type="EMBL" id="AP019823">
    <property type="protein sequence ID" value="BBM37868.1"/>
    <property type="molecule type" value="Genomic_DNA"/>
</dbReference>
<evidence type="ECO:0000313" key="2">
    <source>
        <dbReference type="Proteomes" id="UP000321892"/>
    </source>
</evidence>
<dbReference type="Proteomes" id="UP000321892">
    <property type="component" value="Chromosome"/>
</dbReference>
<accession>A0A510JF17</accession>
<dbReference type="AlphaFoldDB" id="A0A510JF17"/>
<dbReference type="KEGG" id="lhf:JCM16775_0563"/>
<dbReference type="RefSeq" id="WP_026745789.1">
    <property type="nucleotide sequence ID" value="NZ_AP019823.1"/>
</dbReference>
<organism evidence="1 2">
    <name type="scientific">Leptotrichia hofstadii</name>
    <dbReference type="NCBI Taxonomy" id="157688"/>
    <lineage>
        <taxon>Bacteria</taxon>
        <taxon>Fusobacteriati</taxon>
        <taxon>Fusobacteriota</taxon>
        <taxon>Fusobacteriia</taxon>
        <taxon>Fusobacteriales</taxon>
        <taxon>Leptotrichiaceae</taxon>
        <taxon>Leptotrichia</taxon>
    </lineage>
</organism>
<reference evidence="1 2" key="1">
    <citation type="submission" date="2019-07" db="EMBL/GenBank/DDBJ databases">
        <title>Complete Genome Sequence of Leptotrichia hofstadii Strain JCM16775.</title>
        <authorList>
            <person name="Watanabe S."/>
            <person name="Cui L."/>
        </authorList>
    </citation>
    <scope>NUCLEOTIDE SEQUENCE [LARGE SCALE GENOMIC DNA]</scope>
    <source>
        <strain evidence="1 2">JCM16775</strain>
    </source>
</reference>
<evidence type="ECO:0000313" key="1">
    <source>
        <dbReference type="EMBL" id="BBM37868.1"/>
    </source>
</evidence>
<keyword evidence="2" id="KW-1185">Reference proteome</keyword>
<gene>
    <name evidence="1" type="ORF">JCM16775_0563</name>
</gene>
<proteinExistence type="predicted"/>